<dbReference type="AlphaFoldDB" id="A0AAP0LHZ0"/>
<dbReference type="Proteomes" id="UP001428341">
    <property type="component" value="Unassembled WGS sequence"/>
</dbReference>
<comment type="caution">
    <text evidence="2">The sequence shown here is derived from an EMBL/GenBank/DDBJ whole genome shotgun (WGS) entry which is preliminary data.</text>
</comment>
<proteinExistence type="predicted"/>
<protein>
    <submittedName>
        <fullName evidence="2">Uncharacterized protein</fullName>
    </submittedName>
</protein>
<evidence type="ECO:0000313" key="3">
    <source>
        <dbReference type="Proteomes" id="UP001428341"/>
    </source>
</evidence>
<organism evidence="2 3">
    <name type="scientific">Citrus x changshan-huyou</name>
    <dbReference type="NCBI Taxonomy" id="2935761"/>
    <lineage>
        <taxon>Eukaryota</taxon>
        <taxon>Viridiplantae</taxon>
        <taxon>Streptophyta</taxon>
        <taxon>Embryophyta</taxon>
        <taxon>Tracheophyta</taxon>
        <taxon>Spermatophyta</taxon>
        <taxon>Magnoliopsida</taxon>
        <taxon>eudicotyledons</taxon>
        <taxon>Gunneridae</taxon>
        <taxon>Pentapetalae</taxon>
        <taxon>rosids</taxon>
        <taxon>malvids</taxon>
        <taxon>Sapindales</taxon>
        <taxon>Rutaceae</taxon>
        <taxon>Aurantioideae</taxon>
        <taxon>Citrus</taxon>
    </lineage>
</organism>
<dbReference type="EMBL" id="JBCGBO010000025">
    <property type="protein sequence ID" value="KAK9175078.1"/>
    <property type="molecule type" value="Genomic_DNA"/>
</dbReference>
<feature type="transmembrane region" description="Helical" evidence="1">
    <location>
        <begin position="26"/>
        <end position="49"/>
    </location>
</feature>
<evidence type="ECO:0000313" key="2">
    <source>
        <dbReference type="EMBL" id="KAK9175078.1"/>
    </source>
</evidence>
<gene>
    <name evidence="2" type="ORF">WN944_027083</name>
</gene>
<keyword evidence="1" id="KW-0472">Membrane</keyword>
<evidence type="ECO:0000256" key="1">
    <source>
        <dbReference type="SAM" id="Phobius"/>
    </source>
</evidence>
<reference evidence="2 3" key="1">
    <citation type="submission" date="2024-05" db="EMBL/GenBank/DDBJ databases">
        <title>Haplotype-resolved chromosome-level genome assembly of Huyou (Citrus changshanensis).</title>
        <authorList>
            <person name="Miao C."/>
            <person name="Chen W."/>
            <person name="Wu Y."/>
            <person name="Wang L."/>
            <person name="Zhao S."/>
            <person name="Grierson D."/>
            <person name="Xu C."/>
            <person name="Chen K."/>
        </authorList>
    </citation>
    <scope>NUCLEOTIDE SEQUENCE [LARGE SCALE GENOMIC DNA]</scope>
    <source>
        <strain evidence="2">01-14</strain>
        <tissue evidence="2">Leaf</tissue>
    </source>
</reference>
<sequence length="69" mass="7884">MDKLSLESMPLNLFCMLQTVVFHRTLSLQVILGLIFVLCGMDGTMIWWLSCLPRMNVGLKVIVNFILLL</sequence>
<keyword evidence="3" id="KW-1185">Reference proteome</keyword>
<accession>A0AAP0LHZ0</accession>
<keyword evidence="1" id="KW-0812">Transmembrane</keyword>
<name>A0AAP0LHZ0_9ROSI</name>
<keyword evidence="1" id="KW-1133">Transmembrane helix</keyword>